<protein>
    <recommendedName>
        <fullName evidence="5">Transcription factor domain-containing protein</fullName>
    </recommendedName>
</protein>
<evidence type="ECO:0000256" key="1">
    <source>
        <dbReference type="ARBA" id="ARBA00023242"/>
    </source>
</evidence>
<keyword evidence="1" id="KW-0539">Nucleus</keyword>
<accession>A0A7C8QYQ3</accession>
<dbReference type="CDD" id="cd00067">
    <property type="entry name" value="GAL4"/>
    <property type="match status" value="1"/>
</dbReference>
<comment type="caution">
    <text evidence="3">The sequence shown here is derived from an EMBL/GenBank/DDBJ whole genome shotgun (WGS) entry which is preliminary data.</text>
</comment>
<feature type="transmembrane region" description="Helical" evidence="2">
    <location>
        <begin position="78"/>
        <end position="104"/>
    </location>
</feature>
<keyword evidence="2" id="KW-0472">Membrane</keyword>
<dbReference type="EMBL" id="WIWS01000001">
    <property type="protein sequence ID" value="KAF3229719.1"/>
    <property type="molecule type" value="Genomic_DNA"/>
</dbReference>
<gene>
    <name evidence="3" type="ORF">TWF106_000107</name>
</gene>
<reference evidence="3 4" key="1">
    <citation type="submission" date="2019-06" db="EMBL/GenBank/DDBJ databases">
        <authorList>
            <person name="Palmer J.M."/>
        </authorList>
    </citation>
    <scope>NUCLEOTIDE SEQUENCE [LARGE SCALE GENOMIC DNA]</scope>
    <source>
        <strain evidence="3 4">TWF106</strain>
    </source>
</reference>
<name>A0A7C8QYQ3_ORBOL</name>
<dbReference type="PANTHER" id="PTHR47784">
    <property type="entry name" value="STEROL UPTAKE CONTROL PROTEIN 2"/>
    <property type="match status" value="1"/>
</dbReference>
<evidence type="ECO:0000313" key="3">
    <source>
        <dbReference type="EMBL" id="KAF3229719.1"/>
    </source>
</evidence>
<dbReference type="InterPro" id="IPR053157">
    <property type="entry name" value="Sterol_Uptake_Regulator"/>
</dbReference>
<evidence type="ECO:0000256" key="2">
    <source>
        <dbReference type="SAM" id="Phobius"/>
    </source>
</evidence>
<evidence type="ECO:0000313" key="4">
    <source>
        <dbReference type="Proteomes" id="UP000472727"/>
    </source>
</evidence>
<dbReference type="Proteomes" id="UP000472727">
    <property type="component" value="Unassembled WGS sequence"/>
</dbReference>
<evidence type="ECO:0008006" key="5">
    <source>
        <dbReference type="Google" id="ProtNLM"/>
    </source>
</evidence>
<keyword evidence="2" id="KW-0812">Transmembrane</keyword>
<organism evidence="3 4">
    <name type="scientific">Orbilia oligospora</name>
    <name type="common">Nematode-trapping fungus</name>
    <name type="synonym">Arthrobotrys oligospora</name>
    <dbReference type="NCBI Taxonomy" id="2813651"/>
    <lineage>
        <taxon>Eukaryota</taxon>
        <taxon>Fungi</taxon>
        <taxon>Dikarya</taxon>
        <taxon>Ascomycota</taxon>
        <taxon>Pezizomycotina</taxon>
        <taxon>Orbiliomycetes</taxon>
        <taxon>Orbiliales</taxon>
        <taxon>Orbiliaceae</taxon>
        <taxon>Orbilia</taxon>
    </lineage>
</organism>
<dbReference type="GO" id="GO:0008270">
    <property type="term" value="F:zinc ion binding"/>
    <property type="evidence" value="ECO:0007669"/>
    <property type="project" value="InterPro"/>
</dbReference>
<keyword evidence="2" id="KW-1133">Transmembrane helix</keyword>
<dbReference type="AlphaFoldDB" id="A0A7C8QYQ3"/>
<dbReference type="PANTHER" id="PTHR47784:SF9">
    <property type="entry name" value="ZN(II)2CYS6 TRANSCRIPTION FACTOR (EUROFUNG)"/>
    <property type="match status" value="1"/>
</dbReference>
<dbReference type="GO" id="GO:0001228">
    <property type="term" value="F:DNA-binding transcription activator activity, RNA polymerase II-specific"/>
    <property type="evidence" value="ECO:0007669"/>
    <property type="project" value="TreeGrafter"/>
</dbReference>
<sequence length="678" mass="74825">MLRDWVDPVDVGIENYEIRMAQLLNTYLLIIQGPAVLVSKVDPDGSGREFYGLGKDILSRSSIGGSIISREEFMCNRVWVALVLFAVLLFAIRNTSAMITFYTLAPNALTPLSALVSESRYFDVIHEGTTLSGDERAVILRNRVIRLGDVEGSSEIGYIALGSIDTEKCDEGKPICENCVRVSGSCVYEKVLGEIPGKPVRIRKKRQVSNGDPSASEFITVSSSDIATRGIEILRGRAMLSLPGSSSAASSTAQGEDAVAIPTTNFAALGEDELLGMPWYGLNADQLVPTIGSTWQAAPSTSLNVGAKSGEISLTDVELHCFYLQVTSTTVPYASLSIAPWRDLTFQIGCENVFYYHVTLAVSAAHQRHLHSITGQTVNESNHVVQALESFRNVLAPKGTSGFPIAPGANMCAVFATTVLLIVHTWSSPLEDLDAAIYSSLVILTGSKDLVRALIHFPEFRLITKSIWIERSFWTEVYETYNVGEYRFEGLEMLLPEVDIHSQDAWAPGRAIISEGSDQVVDLLSLHCLVAVMTIMTSPRRITRRVLSVVIRVVFHWAAGCDPTMLAHVNLKDERSYVLVAHYFAVWWRMRHLAISFLAEPPQSQAEEFGIGNNAETTWWLEETPRMICEGILNRLGPDWAEPLRWVEETIHELAPEHEVYADGGRVLSGNVVRVSDY</sequence>
<dbReference type="InterPro" id="IPR001138">
    <property type="entry name" value="Zn2Cys6_DnaBD"/>
</dbReference>
<proteinExistence type="predicted"/>